<keyword evidence="2" id="KW-1185">Reference proteome</keyword>
<comment type="caution">
    <text evidence="1">The sequence shown here is derived from an EMBL/GenBank/DDBJ whole genome shotgun (WGS) entry which is preliminary data.</text>
</comment>
<dbReference type="Proteomes" id="UP001464387">
    <property type="component" value="Unassembled WGS sequence"/>
</dbReference>
<dbReference type="EMBL" id="JAMYPJ010000059">
    <property type="protein sequence ID" value="MER8936921.1"/>
    <property type="molecule type" value="Genomic_DNA"/>
</dbReference>
<evidence type="ECO:0000313" key="1">
    <source>
        <dbReference type="EMBL" id="MER8936921.1"/>
    </source>
</evidence>
<organism evidence="1 2">
    <name type="scientific">Mesorhizobium opportunistum</name>
    <dbReference type="NCBI Taxonomy" id="593909"/>
    <lineage>
        <taxon>Bacteria</taxon>
        <taxon>Pseudomonadati</taxon>
        <taxon>Pseudomonadota</taxon>
        <taxon>Alphaproteobacteria</taxon>
        <taxon>Hyphomicrobiales</taxon>
        <taxon>Phyllobacteriaceae</taxon>
        <taxon>Mesorhizobium</taxon>
    </lineage>
</organism>
<gene>
    <name evidence="1" type="ORF">NKI33_28710</name>
</gene>
<proteinExistence type="predicted"/>
<dbReference type="RefSeq" id="WP_245264345.1">
    <property type="nucleotide sequence ID" value="NZ_CP100477.1"/>
</dbReference>
<name>A0ABV1YP19_9HYPH</name>
<accession>A0ABV1YP19</accession>
<sequence length="103" mass="11259">MSTAIRFLFGEWMPIGILQYRPAFRTIERCQRLCQLVDDGDEHLAPAVTVAVLLPPEIEASITSKRAIDVDDNASVAKGAVLFAATTGPKWPRQAPVSNIPAR</sequence>
<evidence type="ECO:0000313" key="2">
    <source>
        <dbReference type="Proteomes" id="UP001464387"/>
    </source>
</evidence>
<reference evidence="1 2" key="1">
    <citation type="journal article" date="2024" name="Proc. Natl. Acad. Sci. U.S.A.">
        <title>The evolutionary genomics of adaptation to stress in wild rhizobium bacteria.</title>
        <authorList>
            <person name="Kehlet-Delgado H."/>
            <person name="Montoya A.P."/>
            <person name="Jensen K.T."/>
            <person name="Wendlandt C.E."/>
            <person name="Dexheimer C."/>
            <person name="Roberts M."/>
            <person name="Torres Martinez L."/>
            <person name="Friesen M.L."/>
            <person name="Griffitts J.S."/>
            <person name="Porter S.S."/>
        </authorList>
    </citation>
    <scope>NUCLEOTIDE SEQUENCE [LARGE SCALE GENOMIC DNA]</scope>
    <source>
        <strain evidence="1 2">M0729</strain>
    </source>
</reference>
<protein>
    <submittedName>
        <fullName evidence="1">Uncharacterized protein</fullName>
    </submittedName>
</protein>